<sequence length="138" mass="14867">MGASSDVGEGAGMKIMPRHGLASTCACSGELKMTAHTHRPRPQPSKGTDFESESSPRKVATTAKIDVLSRRGSGRYCCHRSSLTSPLHCRILSRSTQGSIRKKGSNRAALAQPTVPMTVQARHACEYTENFFSVCSDL</sequence>
<comment type="caution">
    <text evidence="2">The sequence shown here is derived from an EMBL/GenBank/DDBJ whole genome shotgun (WGS) entry which is preliminary data.</text>
</comment>
<proteinExistence type="predicted"/>
<gene>
    <name evidence="2" type="ORF">EJB05_33339</name>
</gene>
<evidence type="ECO:0000256" key="1">
    <source>
        <dbReference type="SAM" id="MobiDB-lite"/>
    </source>
</evidence>
<feature type="region of interest" description="Disordered" evidence="1">
    <location>
        <begin position="32"/>
        <end position="62"/>
    </location>
</feature>
<evidence type="ECO:0000313" key="3">
    <source>
        <dbReference type="Proteomes" id="UP000324897"/>
    </source>
</evidence>
<dbReference type="Gramene" id="TVU17315">
    <property type="protein sequence ID" value="TVU17315"/>
    <property type="gene ID" value="EJB05_33339"/>
</dbReference>
<organism evidence="2 3">
    <name type="scientific">Eragrostis curvula</name>
    <name type="common">weeping love grass</name>
    <dbReference type="NCBI Taxonomy" id="38414"/>
    <lineage>
        <taxon>Eukaryota</taxon>
        <taxon>Viridiplantae</taxon>
        <taxon>Streptophyta</taxon>
        <taxon>Embryophyta</taxon>
        <taxon>Tracheophyta</taxon>
        <taxon>Spermatophyta</taxon>
        <taxon>Magnoliopsida</taxon>
        <taxon>Liliopsida</taxon>
        <taxon>Poales</taxon>
        <taxon>Poaceae</taxon>
        <taxon>PACMAD clade</taxon>
        <taxon>Chloridoideae</taxon>
        <taxon>Eragrostideae</taxon>
        <taxon>Eragrostidinae</taxon>
        <taxon>Eragrostis</taxon>
    </lineage>
</organism>
<feature type="non-terminal residue" evidence="2">
    <location>
        <position position="1"/>
    </location>
</feature>
<reference evidence="2 3" key="1">
    <citation type="journal article" date="2019" name="Sci. Rep.">
        <title>A high-quality genome of Eragrostis curvula grass provides insights into Poaceae evolution and supports new strategies to enhance forage quality.</title>
        <authorList>
            <person name="Carballo J."/>
            <person name="Santos B.A.C.M."/>
            <person name="Zappacosta D."/>
            <person name="Garbus I."/>
            <person name="Selva J.P."/>
            <person name="Gallo C.A."/>
            <person name="Diaz A."/>
            <person name="Albertini E."/>
            <person name="Caccamo M."/>
            <person name="Echenique V."/>
        </authorList>
    </citation>
    <scope>NUCLEOTIDE SEQUENCE [LARGE SCALE GENOMIC DNA]</scope>
    <source>
        <strain evidence="3">cv. Victoria</strain>
        <tissue evidence="2">Leaf</tissue>
    </source>
</reference>
<evidence type="ECO:0000313" key="2">
    <source>
        <dbReference type="EMBL" id="TVU17315.1"/>
    </source>
</evidence>
<protein>
    <submittedName>
        <fullName evidence="2">Uncharacterized protein</fullName>
    </submittedName>
</protein>
<accession>A0A5J9U189</accession>
<keyword evidence="3" id="KW-1185">Reference proteome</keyword>
<dbReference type="Proteomes" id="UP000324897">
    <property type="component" value="Chromosome 7"/>
</dbReference>
<name>A0A5J9U189_9POAL</name>
<dbReference type="EMBL" id="RWGY01000029">
    <property type="protein sequence ID" value="TVU17315.1"/>
    <property type="molecule type" value="Genomic_DNA"/>
</dbReference>
<dbReference type="AlphaFoldDB" id="A0A5J9U189"/>